<proteinExistence type="predicted"/>
<dbReference type="Pfam" id="PF15011">
    <property type="entry name" value="CA109-like"/>
    <property type="match status" value="1"/>
</dbReference>
<reference evidence="2" key="1">
    <citation type="submission" date="2021-12" db="EMBL/GenBank/DDBJ databases">
        <title>Prjna785345.</title>
        <authorList>
            <person name="Rujirawat T."/>
            <person name="Krajaejun T."/>
        </authorList>
    </citation>
    <scope>NUCLEOTIDE SEQUENCE</scope>
    <source>
        <strain evidence="2">Pi057C3</strain>
    </source>
</reference>
<evidence type="ECO:0000313" key="3">
    <source>
        <dbReference type="Proteomes" id="UP001209570"/>
    </source>
</evidence>
<gene>
    <name evidence="2" type="ORF">P43SY_004940</name>
</gene>
<sequence length="222" mass="25209">MAKQCWKLHKLFLTELERCERLDREGDQVLASLANVSKRVPALAAGVDGGASSAAALGVLAAVRHTPERLLQKHFLAMEKSATFLRDIVRELVDAVRRLRTYVDEYCGLVDDVHTDEDVAALQLVHQTLEWMENVWHMYERDALRRRLLVADLEFHDHDRLARMHREWATRSEPSFVDDTYVRMGTATLPPLPSIDASTESKTNTNTKTKSKTKSKSKKNAA</sequence>
<dbReference type="InterPro" id="IPR029159">
    <property type="entry name" value="CA109-like"/>
</dbReference>
<feature type="region of interest" description="Disordered" evidence="1">
    <location>
        <begin position="188"/>
        <end position="222"/>
    </location>
</feature>
<protein>
    <submittedName>
        <fullName evidence="2">Uncharacterized protein</fullName>
    </submittedName>
</protein>
<name>A0AAD5LV14_PYTIN</name>
<organism evidence="2 3">
    <name type="scientific">Pythium insidiosum</name>
    <name type="common">Pythiosis disease agent</name>
    <dbReference type="NCBI Taxonomy" id="114742"/>
    <lineage>
        <taxon>Eukaryota</taxon>
        <taxon>Sar</taxon>
        <taxon>Stramenopiles</taxon>
        <taxon>Oomycota</taxon>
        <taxon>Peronosporomycetes</taxon>
        <taxon>Pythiales</taxon>
        <taxon>Pythiaceae</taxon>
        <taxon>Pythium</taxon>
    </lineage>
</organism>
<feature type="compositionally biased region" description="Basic residues" evidence="1">
    <location>
        <begin position="209"/>
        <end position="222"/>
    </location>
</feature>
<feature type="compositionally biased region" description="Low complexity" evidence="1">
    <location>
        <begin position="198"/>
        <end position="208"/>
    </location>
</feature>
<dbReference type="AlphaFoldDB" id="A0AAD5LV14"/>
<dbReference type="EMBL" id="JAKCXM010000493">
    <property type="protein sequence ID" value="KAJ0393440.1"/>
    <property type="molecule type" value="Genomic_DNA"/>
</dbReference>
<evidence type="ECO:0000256" key="1">
    <source>
        <dbReference type="SAM" id="MobiDB-lite"/>
    </source>
</evidence>
<dbReference type="Proteomes" id="UP001209570">
    <property type="component" value="Unassembled WGS sequence"/>
</dbReference>
<comment type="caution">
    <text evidence="2">The sequence shown here is derived from an EMBL/GenBank/DDBJ whole genome shotgun (WGS) entry which is preliminary data.</text>
</comment>
<accession>A0AAD5LV14</accession>
<keyword evidence="3" id="KW-1185">Reference proteome</keyword>
<evidence type="ECO:0000313" key="2">
    <source>
        <dbReference type="EMBL" id="KAJ0393440.1"/>
    </source>
</evidence>